<reference evidence="4 5" key="1">
    <citation type="submission" date="2018-03" db="EMBL/GenBank/DDBJ databases">
        <title>Draft genome sequence of the plant growth promoting rhizobacterium Pseudomonas protegens strain BNJ-SS-45 isolated from wheat (Triticum aestivum) rhizosphere.</title>
        <authorList>
            <person name="Bajpai A."/>
            <person name="Shende K."/>
            <person name="Meena N."/>
            <person name="Upadhyayula S.R."/>
            <person name="Suravajhala P."/>
            <person name="Medicherla K.M."/>
            <person name="Johri B.N."/>
        </authorList>
    </citation>
    <scope>NUCLEOTIDE SEQUENCE [LARGE SCALE GENOMIC DNA]</scope>
    <source>
        <strain evidence="4 5">BNJ-SS-45</strain>
    </source>
</reference>
<sequence>MAVDSLGQLTVDLVANTGGFERGMDRAERKLKSTAKEAKYQAGQLEKLVGQIDPVVGAYGRLDKMEEQLRKHRAAGRLDKSDFDEYLKKLNQQREALTQTDKVMLKNGQTAKQYAANLRGVPAQFTDIAVSLQAGQNPLTVFLQQGGQLKDMFGGVGPAARALGGYVVGLINPLTAAAAAAAVLALAYKQGSDEATAFNASLAMTGNTAGTTANQLSSMARQVSQSGGTVGKSAEVLAQLAASTRIPVQAFAEIAEAAIKFESATGQAAEETVKNFEKIAKDPAAEILKLNESMNFLTARTYEQIKALQEQGRVQEAAALANTAYEEGLNRTSSAVKASLGYIEAGWNAVKSSAKGAWDAALDVGREQTLDEKLSKLDGQLNAIANARKLNKSDGFGNLAPSDSYREEALQREKTQTLLLKSEQDRRSAAKGFQQQQQQQALDDQLKLNKLRKETESNADKRAREIGEYRLLVERRVKQAAAGNDNSLLISAGQQAKDIAAINEKYKDPKAAKTPQYRENAGIKALDQAKQQYAALQAQDALLGTQSGKAKALGQHAQDLAKWEQQIADIKTKKVLTADQKSLLSNEALITAQLKRNAGLESEIELRKKSQDEERKLLAFRENLSSQLASAKTGLDNNLAGAGMGQQQKQRLQEQLAIQQSYQSQLDRLESQHNKGQISDSLYSQETSALQSALNQRLAMQTKYYEDLDAAQSDWSLGASSAYQDYLESARNVAEQSRNLFANAFSSMEDAIVNFAMTGKLSFADFAKSVLADMARIAVRQASSSALSSIFGMAASAASSYFGGGAASAGSTTAGYTGDAFKNWAAGGYSDGGYTGDGGKYEPKGVVHGGEVVIRKEVVQKPGMREYLERLNKRGYADGGYVGLDSGSPASGAVSGAAVQVSAPVSLTVQDRSSEGLQLDQQALQQNMQKQMLAAAQKAVDDSWRPGGTSYMKARGRG</sequence>
<evidence type="ECO:0000259" key="3">
    <source>
        <dbReference type="Pfam" id="PF09718"/>
    </source>
</evidence>
<dbReference type="InterPro" id="IPR043680">
    <property type="entry name" value="GpH_LAMBDA"/>
</dbReference>
<proteinExistence type="inferred from homology"/>
<comment type="caution">
    <text evidence="4">The sequence shown here is derived from an EMBL/GenBank/DDBJ whole genome shotgun (WGS) entry which is preliminary data.</text>
</comment>
<dbReference type="HAMAP" id="MF_04138">
    <property type="entry name" value="TMP_LAMBDA"/>
    <property type="match status" value="1"/>
</dbReference>
<dbReference type="Proteomes" id="UP000244178">
    <property type="component" value="Unassembled WGS sequence"/>
</dbReference>
<dbReference type="Pfam" id="PF24622">
    <property type="entry name" value="TMP_4"/>
    <property type="match status" value="1"/>
</dbReference>
<evidence type="ECO:0000313" key="5">
    <source>
        <dbReference type="Proteomes" id="UP000244178"/>
    </source>
</evidence>
<name>A0A2T6GH29_9PSED</name>
<dbReference type="InterPro" id="IPR006431">
    <property type="entry name" value="Phage_tape_meas_C"/>
</dbReference>
<dbReference type="EMBL" id="PYJM01000005">
    <property type="protein sequence ID" value="PUA43452.1"/>
    <property type="molecule type" value="Genomic_DNA"/>
</dbReference>
<dbReference type="NCBIfam" id="TIGR01541">
    <property type="entry name" value="tape_meas_lam_C"/>
    <property type="match status" value="1"/>
</dbReference>
<evidence type="ECO:0000256" key="1">
    <source>
        <dbReference type="SAM" id="MobiDB-lite"/>
    </source>
</evidence>
<organism evidence="4 5">
    <name type="scientific">Pseudomonas protegens</name>
    <dbReference type="NCBI Taxonomy" id="380021"/>
    <lineage>
        <taxon>Bacteria</taxon>
        <taxon>Pseudomonadati</taxon>
        <taxon>Pseudomonadota</taxon>
        <taxon>Gammaproteobacteria</taxon>
        <taxon>Pseudomonadales</taxon>
        <taxon>Pseudomonadaceae</taxon>
        <taxon>Pseudomonas</taxon>
    </lineage>
</organism>
<dbReference type="RefSeq" id="WP_108545657.1">
    <property type="nucleotide sequence ID" value="NZ_PYJM01000005.1"/>
</dbReference>
<accession>A0A2T6GH29</accession>
<dbReference type="AlphaFoldDB" id="A0A2T6GH29"/>
<feature type="region of interest" description="Disordered" evidence="1">
    <location>
        <begin position="938"/>
        <end position="958"/>
    </location>
</feature>
<evidence type="ECO:0000313" key="4">
    <source>
        <dbReference type="EMBL" id="PUA43452.1"/>
    </source>
</evidence>
<dbReference type="Pfam" id="PF06791">
    <property type="entry name" value="TMP_2"/>
    <property type="match status" value="1"/>
</dbReference>
<dbReference type="Pfam" id="PF09718">
    <property type="entry name" value="Tape_meas_lam_C"/>
    <property type="match status" value="1"/>
</dbReference>
<protein>
    <submittedName>
        <fullName evidence="4">Phage tail tape measure protein</fullName>
    </submittedName>
</protein>
<feature type="domain" description="Bacteriophage tail tape measure N-terminal" evidence="2">
    <location>
        <begin position="105"/>
        <end position="306"/>
    </location>
</feature>
<feature type="domain" description="Bacteriophage tail tape measure C-terminal" evidence="3">
    <location>
        <begin position="714"/>
        <end position="787"/>
    </location>
</feature>
<dbReference type="InterPro" id="IPR009628">
    <property type="entry name" value="Phage_tape_measure_N"/>
</dbReference>
<gene>
    <name evidence="4" type="ORF">C5U62_22760</name>
</gene>
<evidence type="ECO:0000259" key="2">
    <source>
        <dbReference type="Pfam" id="PF06791"/>
    </source>
</evidence>